<feature type="region of interest" description="Disordered" evidence="2">
    <location>
        <begin position="131"/>
        <end position="150"/>
    </location>
</feature>
<gene>
    <name evidence="3" type="ORF">L798_11232</name>
</gene>
<name>A0A067R904_ZOONE</name>
<accession>A0A067R904</accession>
<feature type="region of interest" description="Disordered" evidence="2">
    <location>
        <begin position="157"/>
        <end position="182"/>
    </location>
</feature>
<proteinExistence type="predicted"/>
<evidence type="ECO:0000313" key="4">
    <source>
        <dbReference type="Proteomes" id="UP000027135"/>
    </source>
</evidence>
<evidence type="ECO:0000313" key="3">
    <source>
        <dbReference type="EMBL" id="KDR14926.1"/>
    </source>
</evidence>
<keyword evidence="4" id="KW-1185">Reference proteome</keyword>
<reference evidence="3 4" key="1">
    <citation type="journal article" date="2014" name="Nat. Commun.">
        <title>Molecular traces of alternative social organization in a termite genome.</title>
        <authorList>
            <person name="Terrapon N."/>
            <person name="Li C."/>
            <person name="Robertson H.M."/>
            <person name="Ji L."/>
            <person name="Meng X."/>
            <person name="Booth W."/>
            <person name="Chen Z."/>
            <person name="Childers C.P."/>
            <person name="Glastad K.M."/>
            <person name="Gokhale K."/>
            <person name="Gowin J."/>
            <person name="Gronenberg W."/>
            <person name="Hermansen R.A."/>
            <person name="Hu H."/>
            <person name="Hunt B.G."/>
            <person name="Huylmans A.K."/>
            <person name="Khalil S.M."/>
            <person name="Mitchell R.D."/>
            <person name="Munoz-Torres M.C."/>
            <person name="Mustard J.A."/>
            <person name="Pan H."/>
            <person name="Reese J.T."/>
            <person name="Scharf M.E."/>
            <person name="Sun F."/>
            <person name="Vogel H."/>
            <person name="Xiao J."/>
            <person name="Yang W."/>
            <person name="Yang Z."/>
            <person name="Yang Z."/>
            <person name="Zhou J."/>
            <person name="Zhu J."/>
            <person name="Brent C.S."/>
            <person name="Elsik C.G."/>
            <person name="Goodisman M.A."/>
            <person name="Liberles D.A."/>
            <person name="Roe R.M."/>
            <person name="Vargo E.L."/>
            <person name="Vilcinskas A."/>
            <person name="Wang J."/>
            <person name="Bornberg-Bauer E."/>
            <person name="Korb J."/>
            <person name="Zhang G."/>
            <person name="Liebig J."/>
        </authorList>
    </citation>
    <scope>NUCLEOTIDE SEQUENCE [LARGE SCALE GENOMIC DNA]</scope>
    <source>
        <tissue evidence="3">Whole organism</tissue>
    </source>
</reference>
<keyword evidence="1" id="KW-0175">Coiled coil</keyword>
<sequence>MENSDISQIELSRLLAVLQNTLDATTRTKQLIHASCDETKHLLNNWHIPDDSVYEEPPDCTLDDEDSRIAEVAKNIEQVVEEAQKLRETLSVSQHQPKSSPLIKRSNTKKISLQLGFGSMKLNDKVQKKTDNAKIKSVKRPVTTSNGSLNITKRSVNNQSVTKGSSVDNHSPRTTLKNTKKQSTSIPIVNGNYDKKAITKPRFKSGPSFQTTYQKDFLVHTNCTTAKKHNPPVSCTLKPKDNSVKDENTAILHSKNRIFFNFKNNNPKQSSSTSLPEKTGVSDLEDLLCRVTAFPNISVDHDIKKSKIAQMKVNSCLLRDKTCHISEKAYRVVGLAEAVDVFGVPSDLVKVLKTYHYFLAGSQEGMKHGNGAGKRQAAAKSFLNKLSAMNDDTWSKFTYEPLVRLFSEYMALVSEVSRVVDCKFKDINDELIAFLQENSKIIEKKHLKWSNVNESVFIQPNTPVHNGITTEENYRHNISTDGWAMIGIWNSNSKQRFKALGEMQSIRYSTEVQWKEFEANVQEIQMLELQTEIFEVLESLILPQLFNYNPQDPTFPHLYKTVCSLCNMALLTSPLIIKSG</sequence>
<protein>
    <submittedName>
        <fullName evidence="3">Uncharacterized protein</fullName>
    </submittedName>
</protein>
<evidence type="ECO:0000256" key="2">
    <source>
        <dbReference type="SAM" id="MobiDB-lite"/>
    </source>
</evidence>
<dbReference type="InParanoid" id="A0A067R904"/>
<evidence type="ECO:0000256" key="1">
    <source>
        <dbReference type="SAM" id="Coils"/>
    </source>
</evidence>
<organism evidence="3 4">
    <name type="scientific">Zootermopsis nevadensis</name>
    <name type="common">Dampwood termite</name>
    <dbReference type="NCBI Taxonomy" id="136037"/>
    <lineage>
        <taxon>Eukaryota</taxon>
        <taxon>Metazoa</taxon>
        <taxon>Ecdysozoa</taxon>
        <taxon>Arthropoda</taxon>
        <taxon>Hexapoda</taxon>
        <taxon>Insecta</taxon>
        <taxon>Pterygota</taxon>
        <taxon>Neoptera</taxon>
        <taxon>Polyneoptera</taxon>
        <taxon>Dictyoptera</taxon>
        <taxon>Blattodea</taxon>
        <taxon>Blattoidea</taxon>
        <taxon>Termitoidae</taxon>
        <taxon>Termopsidae</taxon>
        <taxon>Zootermopsis</taxon>
    </lineage>
</organism>
<dbReference type="eggNOG" id="ENOG502T0DD">
    <property type="taxonomic scope" value="Eukaryota"/>
</dbReference>
<dbReference type="AlphaFoldDB" id="A0A067R904"/>
<dbReference type="Proteomes" id="UP000027135">
    <property type="component" value="Unassembled WGS sequence"/>
</dbReference>
<dbReference type="EMBL" id="KK852855">
    <property type="protein sequence ID" value="KDR14926.1"/>
    <property type="molecule type" value="Genomic_DNA"/>
</dbReference>
<dbReference type="OrthoDB" id="8190435at2759"/>
<feature type="coiled-coil region" evidence="1">
    <location>
        <begin position="62"/>
        <end position="96"/>
    </location>
</feature>